<protein>
    <submittedName>
        <fullName evidence="1">Uncharacterized protein</fullName>
    </submittedName>
</protein>
<comment type="caution">
    <text evidence="1">The sequence shown here is derived from an EMBL/GenBank/DDBJ whole genome shotgun (WGS) entry which is preliminary data.</text>
</comment>
<dbReference type="Proteomes" id="UP001500339">
    <property type="component" value="Unassembled WGS sequence"/>
</dbReference>
<sequence>MSKKRRYKQKDDILLKLFILLILLDTVDNNNDKKEYSYEDPRMDINNEYISEKDDFIIDTIDITDAMNEIDTIDVTDAMNEIDTIDMTGTMNEIDTIDVRDAMNEIDTVDVIDTINEIDTVDMTGTMNEIDTIDVTDAMNEIDTVDVIDTMNEIDTVDMTGTMNEIDTIDMTGTMNEIDTIDVTDIMNTIDVVDITGTMNTINIVDDIDVKIPDKINNILNVNEEIDKKESTDFYSKSVVLNATAFQHNNEEDIGYRDSLKSAVSEISLVISQFELEVFIEALINFPEPVFQVNILDKKVILKECKLVKGTDKLFIKGSILEHIEYATANSIKNHEISGDLKEIMFNIPFQCSTKVSFLTNPKLHKNEIFCNLESMEILETNNREEINHIKNTLMKEYTFERMGKKIILTLDLSLLQNQDTFIYNSNCSKLEDTYENN</sequence>
<reference evidence="1 2" key="1">
    <citation type="journal article" date="2019" name="Int. J. Syst. Evol. Microbiol.">
        <title>The Global Catalogue of Microorganisms (GCM) 10K type strain sequencing project: providing services to taxonomists for standard genome sequencing and annotation.</title>
        <authorList>
            <consortium name="The Broad Institute Genomics Platform"/>
            <consortium name="The Broad Institute Genome Sequencing Center for Infectious Disease"/>
            <person name="Wu L."/>
            <person name="Ma J."/>
        </authorList>
    </citation>
    <scope>NUCLEOTIDE SEQUENCE [LARGE SCALE GENOMIC DNA]</scope>
    <source>
        <strain evidence="1 2">JCM 1405</strain>
    </source>
</reference>
<name>A0ABN1J262_9CLOT</name>
<evidence type="ECO:0000313" key="1">
    <source>
        <dbReference type="EMBL" id="GAA0726502.1"/>
    </source>
</evidence>
<gene>
    <name evidence="1" type="ORF">GCM10008905_23180</name>
</gene>
<dbReference type="RefSeq" id="WP_343769859.1">
    <property type="nucleotide sequence ID" value="NZ_BAAACF010000002.1"/>
</dbReference>
<accession>A0ABN1J262</accession>
<evidence type="ECO:0000313" key="2">
    <source>
        <dbReference type="Proteomes" id="UP001500339"/>
    </source>
</evidence>
<proteinExistence type="predicted"/>
<keyword evidence="2" id="KW-1185">Reference proteome</keyword>
<dbReference type="EMBL" id="BAAACF010000002">
    <property type="protein sequence ID" value="GAA0726502.1"/>
    <property type="molecule type" value="Genomic_DNA"/>
</dbReference>
<organism evidence="1 2">
    <name type="scientific">Clostridium malenominatum</name>
    <dbReference type="NCBI Taxonomy" id="1539"/>
    <lineage>
        <taxon>Bacteria</taxon>
        <taxon>Bacillati</taxon>
        <taxon>Bacillota</taxon>
        <taxon>Clostridia</taxon>
        <taxon>Eubacteriales</taxon>
        <taxon>Clostridiaceae</taxon>
        <taxon>Clostridium</taxon>
    </lineage>
</organism>